<geneLocation type="mitochondrion" evidence="2"/>
<organism evidence="2">
    <name type="scientific">Lens contradens</name>
    <dbReference type="NCBI Taxonomy" id="2771348"/>
    <lineage>
        <taxon>Eukaryota</taxon>
        <taxon>Metazoa</taxon>
        <taxon>Spiralia</taxon>
        <taxon>Lophotrochozoa</taxon>
        <taxon>Mollusca</taxon>
        <taxon>Bivalvia</taxon>
        <taxon>Autobranchia</taxon>
        <taxon>Heteroconchia</taxon>
        <taxon>Palaeoheterodonta</taxon>
        <taxon>Unionida</taxon>
        <taxon>Unionoidea</taxon>
        <taxon>Unionidae</taxon>
        <taxon>Unionidae incertae sedis</taxon>
        <taxon>Lens</taxon>
    </lineage>
</organism>
<name>A0A8A3WNX8_9BIVA</name>
<dbReference type="EMBL" id="MW242812">
    <property type="protein sequence ID" value="QTA71636.1"/>
    <property type="molecule type" value="Genomic_DNA"/>
</dbReference>
<dbReference type="AlphaFoldDB" id="A0A8A3WNX8"/>
<dbReference type="GeneID" id="69227661"/>
<proteinExistence type="predicted"/>
<evidence type="ECO:0000256" key="1">
    <source>
        <dbReference type="SAM" id="Phobius"/>
    </source>
</evidence>
<keyword evidence="2" id="KW-0496">Mitochondrion</keyword>
<gene>
    <name evidence="2" type="primary">atp8</name>
</gene>
<keyword evidence="1" id="KW-0812">Transmembrane</keyword>
<keyword evidence="1" id="KW-1133">Transmembrane helix</keyword>
<protein>
    <submittedName>
        <fullName evidence="2">ATP synthase F0 subunit 8</fullName>
    </submittedName>
</protein>
<dbReference type="RefSeq" id="YP_010233966.1">
    <property type="nucleotide sequence ID" value="NC_059762.1"/>
</dbReference>
<evidence type="ECO:0000313" key="2">
    <source>
        <dbReference type="EMBL" id="QTA71636.1"/>
    </source>
</evidence>
<reference evidence="2" key="1">
    <citation type="journal article" date="2020" name="Zool. J. Linn. Soc.">
        <title>Mitogenomic phylogeny and fossil-calibrated mutation rates for all F- and M-type mtDNA genes of the largest freshwater mussel family, the Unionidae (Bivalvia).</title>
        <authorList>
            <person name="Zieritz A."/>
            <person name="Froufe E."/>
            <person name="Bolotov I."/>
            <person name="Goncalves D.V."/>
            <person name="Aldridge D.C."/>
            <person name="Bogan A.E."/>
            <person name="Gan H.M."/>
            <person name="Gomes-Dos-Santos A."/>
            <person name="Sousa R."/>
            <person name="Teixeira A."/>
            <person name="Varandas S."/>
            <person name="Zanatta D."/>
            <person name="Lopes-Lima M."/>
        </authorList>
    </citation>
    <scope>NUCLEOTIDE SEQUENCE</scope>
    <source>
        <strain evidence="2">Concon_F</strain>
    </source>
</reference>
<accession>A0A8A3WNX8</accession>
<keyword evidence="1" id="KW-0472">Membrane</keyword>
<sequence length="65" mass="7296">MPQLSPMSWEIVFLIIFGCWVFLGVKVWWGVRGDYSVVSGSICGLKSSKVNIFKWGGGKKEVKTK</sequence>
<feature type="transmembrane region" description="Helical" evidence="1">
    <location>
        <begin position="12"/>
        <end position="31"/>
    </location>
</feature>